<accession>A0A934KN57</accession>
<evidence type="ECO:0000256" key="1">
    <source>
        <dbReference type="SAM" id="MobiDB-lite"/>
    </source>
</evidence>
<gene>
    <name evidence="2" type="ORF">JF887_08580</name>
</gene>
<feature type="region of interest" description="Disordered" evidence="1">
    <location>
        <begin position="1"/>
        <end position="20"/>
    </location>
</feature>
<dbReference type="AlphaFoldDB" id="A0A934KN57"/>
<evidence type="ECO:0000313" key="2">
    <source>
        <dbReference type="EMBL" id="MBJ7609469.1"/>
    </source>
</evidence>
<evidence type="ECO:0000313" key="3">
    <source>
        <dbReference type="Proteomes" id="UP000614410"/>
    </source>
</evidence>
<dbReference type="Proteomes" id="UP000614410">
    <property type="component" value="Unassembled WGS sequence"/>
</dbReference>
<dbReference type="EMBL" id="JAEKNN010000046">
    <property type="protein sequence ID" value="MBJ7609469.1"/>
    <property type="molecule type" value="Genomic_DNA"/>
</dbReference>
<name>A0A934KN57_9BACT</name>
<comment type="caution">
    <text evidence="2">The sequence shown here is derived from an EMBL/GenBank/DDBJ whole genome shotgun (WGS) entry which is preliminary data.</text>
</comment>
<organism evidence="2 3">
    <name type="scientific">Candidatus Amunia macphersoniae</name>
    <dbReference type="NCBI Taxonomy" id="3127014"/>
    <lineage>
        <taxon>Bacteria</taxon>
        <taxon>Bacillati</taxon>
        <taxon>Candidatus Dormiibacterota</taxon>
        <taxon>Candidatus Dormibacteria</taxon>
        <taxon>Candidatus Aeolococcales</taxon>
        <taxon>Candidatus Aeolococcaceae</taxon>
        <taxon>Candidatus Amunia</taxon>
    </lineage>
</organism>
<sequence>MRPVATRYAAPHPGKAQRDAKDLLPLGQSGVDIAEAFLDVGDLAP</sequence>
<proteinExistence type="predicted"/>
<protein>
    <submittedName>
        <fullName evidence="2">Uncharacterized protein</fullName>
    </submittedName>
</protein>
<reference evidence="2 3" key="1">
    <citation type="submission" date="2020-10" db="EMBL/GenBank/DDBJ databases">
        <title>Ca. Dormibacterota MAGs.</title>
        <authorList>
            <person name="Montgomery K."/>
        </authorList>
    </citation>
    <scope>NUCLEOTIDE SEQUENCE [LARGE SCALE GENOMIC DNA]</scope>
    <source>
        <strain evidence="2">Mitchell_Peninsula_5</strain>
    </source>
</reference>